<organism evidence="1">
    <name type="scientific">Opuntia streptacantha</name>
    <name type="common">Prickly pear cactus</name>
    <name type="synonym">Opuntia cardona</name>
    <dbReference type="NCBI Taxonomy" id="393608"/>
    <lineage>
        <taxon>Eukaryota</taxon>
        <taxon>Viridiplantae</taxon>
        <taxon>Streptophyta</taxon>
        <taxon>Embryophyta</taxon>
        <taxon>Tracheophyta</taxon>
        <taxon>Spermatophyta</taxon>
        <taxon>Magnoliopsida</taxon>
        <taxon>eudicotyledons</taxon>
        <taxon>Gunneridae</taxon>
        <taxon>Pentapetalae</taxon>
        <taxon>Caryophyllales</taxon>
        <taxon>Cactineae</taxon>
        <taxon>Cactaceae</taxon>
        <taxon>Opuntioideae</taxon>
        <taxon>Opuntia</taxon>
    </lineage>
</organism>
<name>A0A7C9EH88_OPUST</name>
<reference evidence="1" key="2">
    <citation type="submission" date="2020-07" db="EMBL/GenBank/DDBJ databases">
        <authorList>
            <person name="Vera ALvarez R."/>
            <person name="Arias-Moreno D.M."/>
            <person name="Jimenez-Jacinto V."/>
            <person name="Jimenez-Bremont J.F."/>
            <person name="Swaminathan K."/>
            <person name="Moose S.P."/>
            <person name="Guerrero-Gonzalez M.L."/>
            <person name="Marino-Ramirez L."/>
            <person name="Landsman D."/>
            <person name="Rodriguez-Kessler M."/>
            <person name="Delgado-Sanchez P."/>
        </authorList>
    </citation>
    <scope>NUCLEOTIDE SEQUENCE</scope>
    <source>
        <tissue evidence="1">Cladode</tissue>
    </source>
</reference>
<dbReference type="AlphaFoldDB" id="A0A7C9EH88"/>
<proteinExistence type="predicted"/>
<protein>
    <submittedName>
        <fullName evidence="1">Uncharacterized protein</fullName>
    </submittedName>
</protein>
<reference evidence="1" key="1">
    <citation type="journal article" date="2013" name="J. Plant Res.">
        <title>Effect of fungi and light on seed germination of three Opuntia species from semiarid lands of central Mexico.</title>
        <authorList>
            <person name="Delgado-Sanchez P."/>
            <person name="Jimenez-Bremont J.F."/>
            <person name="Guerrero-Gonzalez Mde L."/>
            <person name="Flores J."/>
        </authorList>
    </citation>
    <scope>NUCLEOTIDE SEQUENCE</scope>
    <source>
        <tissue evidence="1">Cladode</tissue>
    </source>
</reference>
<evidence type="ECO:0000313" key="1">
    <source>
        <dbReference type="EMBL" id="MBA4669741.1"/>
    </source>
</evidence>
<accession>A0A7C9EH88</accession>
<dbReference type="EMBL" id="GISG01244815">
    <property type="protein sequence ID" value="MBA4669741.1"/>
    <property type="molecule type" value="Transcribed_RNA"/>
</dbReference>
<sequence>MPSRKRKKPPDLPLLSLHSFICHSHAFPPDLPVISLRSLFLSLGVRRFFGGAQCTGLAHTLDFRFLFECATADRSRSVTIGGADASPCPNSSLGVTIGIIAALFCHRIAAGYGKVVLEHCLSSRSDEGAYTT</sequence>